<protein>
    <submittedName>
        <fullName evidence="2">Uncharacterized protein</fullName>
    </submittedName>
</protein>
<feature type="non-terminal residue" evidence="2">
    <location>
        <position position="99"/>
    </location>
</feature>
<keyword evidence="3" id="KW-1185">Reference proteome</keyword>
<dbReference type="AlphaFoldDB" id="A0A0B1RPL2"/>
<feature type="transmembrane region" description="Helical" evidence="1">
    <location>
        <begin position="64"/>
        <end position="83"/>
    </location>
</feature>
<proteinExistence type="predicted"/>
<evidence type="ECO:0000313" key="2">
    <source>
        <dbReference type="EMBL" id="KHJ75003.1"/>
    </source>
</evidence>
<accession>A0A0B1RPL2</accession>
<dbReference type="EMBL" id="KN613175">
    <property type="protein sequence ID" value="KHJ75003.1"/>
    <property type="molecule type" value="Genomic_DNA"/>
</dbReference>
<reference evidence="2 3" key="1">
    <citation type="submission" date="2014-03" db="EMBL/GenBank/DDBJ databases">
        <title>Draft genome of the hookworm Oesophagostomum dentatum.</title>
        <authorList>
            <person name="Mitreva M."/>
        </authorList>
    </citation>
    <scope>NUCLEOTIDE SEQUENCE [LARGE SCALE GENOMIC DNA]</scope>
    <source>
        <strain evidence="2 3">OD-Hann</strain>
    </source>
</reference>
<keyword evidence="1" id="KW-0472">Membrane</keyword>
<evidence type="ECO:0000313" key="3">
    <source>
        <dbReference type="Proteomes" id="UP000053660"/>
    </source>
</evidence>
<sequence length="99" mass="10968">MTNQHLTDRILTLSCLRAGSAMAWSPSCSEKCIQFTAWSALIISQHLPITTAGLIQICNQVHNLTFLNLSHNISLLFVILIYISPLKFTKSSTLPIIAQ</sequence>
<name>A0A0B1RPL2_OESDE</name>
<evidence type="ECO:0000256" key="1">
    <source>
        <dbReference type="SAM" id="Phobius"/>
    </source>
</evidence>
<organism evidence="2 3">
    <name type="scientific">Oesophagostomum dentatum</name>
    <name type="common">Nodular worm</name>
    <dbReference type="NCBI Taxonomy" id="61180"/>
    <lineage>
        <taxon>Eukaryota</taxon>
        <taxon>Metazoa</taxon>
        <taxon>Ecdysozoa</taxon>
        <taxon>Nematoda</taxon>
        <taxon>Chromadorea</taxon>
        <taxon>Rhabditida</taxon>
        <taxon>Rhabditina</taxon>
        <taxon>Rhabditomorpha</taxon>
        <taxon>Strongyloidea</taxon>
        <taxon>Strongylidae</taxon>
        <taxon>Oesophagostomum</taxon>
    </lineage>
</organism>
<keyword evidence="1" id="KW-1133">Transmembrane helix</keyword>
<gene>
    <name evidence="2" type="ORF">OESDEN_25381</name>
</gene>
<keyword evidence="1" id="KW-0812">Transmembrane</keyword>
<dbReference type="Proteomes" id="UP000053660">
    <property type="component" value="Unassembled WGS sequence"/>
</dbReference>